<protein>
    <recommendedName>
        <fullName evidence="4">PepSY domain-containing protein</fullName>
    </recommendedName>
</protein>
<keyword evidence="3" id="KW-1185">Reference proteome</keyword>
<evidence type="ECO:0000256" key="1">
    <source>
        <dbReference type="SAM" id="SignalP"/>
    </source>
</evidence>
<evidence type="ECO:0000313" key="3">
    <source>
        <dbReference type="Proteomes" id="UP001651690"/>
    </source>
</evidence>
<name>A0ABT1LUS5_9MYCO</name>
<reference evidence="2 3" key="1">
    <citation type="submission" date="2022-06" db="EMBL/GenBank/DDBJ databases">
        <title>Mycolicibacterium sp. CAU 1645 isolated from seawater.</title>
        <authorList>
            <person name="Kim W."/>
        </authorList>
    </citation>
    <scope>NUCLEOTIDE SEQUENCE [LARGE SCALE GENOMIC DNA]</scope>
    <source>
        <strain evidence="2 3">CAU 1645</strain>
    </source>
</reference>
<comment type="caution">
    <text evidence="2">The sequence shown here is derived from an EMBL/GenBank/DDBJ whole genome shotgun (WGS) entry which is preliminary data.</text>
</comment>
<dbReference type="EMBL" id="JANDBD010000001">
    <property type="protein sequence ID" value="MCP9270655.1"/>
    <property type="molecule type" value="Genomic_DNA"/>
</dbReference>
<proteinExistence type="predicted"/>
<dbReference type="Proteomes" id="UP001651690">
    <property type="component" value="Unassembled WGS sequence"/>
</dbReference>
<evidence type="ECO:0008006" key="4">
    <source>
        <dbReference type="Google" id="ProtNLM"/>
    </source>
</evidence>
<gene>
    <name evidence="2" type="ORF">NM203_00495</name>
</gene>
<keyword evidence="1" id="KW-0732">Signal</keyword>
<organism evidence="2 3">
    <name type="scientific">Mycolicibacterium arenosum</name>
    <dbReference type="NCBI Taxonomy" id="2952157"/>
    <lineage>
        <taxon>Bacteria</taxon>
        <taxon>Bacillati</taxon>
        <taxon>Actinomycetota</taxon>
        <taxon>Actinomycetes</taxon>
        <taxon>Mycobacteriales</taxon>
        <taxon>Mycobacteriaceae</taxon>
        <taxon>Mycolicibacterium</taxon>
    </lineage>
</organism>
<dbReference type="RefSeq" id="WP_255057629.1">
    <property type="nucleotide sequence ID" value="NZ_JANDBD010000001.1"/>
</dbReference>
<accession>A0ABT1LUS5</accession>
<evidence type="ECO:0000313" key="2">
    <source>
        <dbReference type="EMBL" id="MCP9270655.1"/>
    </source>
</evidence>
<sequence>MRPSLTLATLAASVAVGFGVIASPAGVASADEDAQATISRLQQEGYTVNVDRVGSKSIQDCVVTSVRNPQTQTDLIRDYYGKKDENGNRKYRIIEVVTSQSISVSLDCT</sequence>
<feature type="signal peptide" evidence="1">
    <location>
        <begin position="1"/>
        <end position="30"/>
    </location>
</feature>
<feature type="chain" id="PRO_5046705201" description="PepSY domain-containing protein" evidence="1">
    <location>
        <begin position="31"/>
        <end position="109"/>
    </location>
</feature>